<accession>A0ABT2ZI04</accession>
<sequence length="150" mass="17055">MNTPHHNSTVDAETATLTKSALFQRYLRCQVSTATSFDQLIDSYVPEDLLDDYCYEFLDDFIEELADGIRISDDPEEELNQAIAELRQYTENLQTIRDGFSAVARALRIQPTDDEPDDPVEREAWSLAWDQAEKNPRYLAPHVNGVANAS</sequence>
<dbReference type="Proteomes" id="UP001652542">
    <property type="component" value="Unassembled WGS sequence"/>
</dbReference>
<comment type="caution">
    <text evidence="1">The sequence shown here is derived from an EMBL/GenBank/DDBJ whole genome shotgun (WGS) entry which is preliminary data.</text>
</comment>
<dbReference type="EMBL" id="JAOWKY010000006">
    <property type="protein sequence ID" value="MCV2870361.1"/>
    <property type="molecule type" value="Genomic_DNA"/>
</dbReference>
<name>A0ABT2ZI04_9RHOB</name>
<organism evidence="1 2">
    <name type="scientific">Albidovulum marisflavi</name>
    <dbReference type="NCBI Taxonomy" id="2984159"/>
    <lineage>
        <taxon>Bacteria</taxon>
        <taxon>Pseudomonadati</taxon>
        <taxon>Pseudomonadota</taxon>
        <taxon>Alphaproteobacteria</taxon>
        <taxon>Rhodobacterales</taxon>
        <taxon>Paracoccaceae</taxon>
        <taxon>Albidovulum</taxon>
    </lineage>
</organism>
<proteinExistence type="predicted"/>
<evidence type="ECO:0000313" key="1">
    <source>
        <dbReference type="EMBL" id="MCV2870361.1"/>
    </source>
</evidence>
<keyword evidence="2" id="KW-1185">Reference proteome</keyword>
<gene>
    <name evidence="1" type="ORF">OEW28_17235</name>
</gene>
<evidence type="ECO:0008006" key="3">
    <source>
        <dbReference type="Google" id="ProtNLM"/>
    </source>
</evidence>
<reference evidence="1 2" key="1">
    <citation type="submission" date="2022-10" db="EMBL/GenBank/DDBJ databases">
        <title>Defluviimonas sp. nov., isolated from ocean surface water.</title>
        <authorList>
            <person name="He W."/>
            <person name="Wang L."/>
            <person name="Zhang D.-F."/>
        </authorList>
    </citation>
    <scope>NUCLEOTIDE SEQUENCE [LARGE SCALE GENOMIC DNA]</scope>
    <source>
        <strain evidence="1 2">WL0002</strain>
    </source>
</reference>
<dbReference type="RefSeq" id="WP_263736042.1">
    <property type="nucleotide sequence ID" value="NZ_JAOWKY010000006.1"/>
</dbReference>
<evidence type="ECO:0000313" key="2">
    <source>
        <dbReference type="Proteomes" id="UP001652542"/>
    </source>
</evidence>
<protein>
    <recommendedName>
        <fullName evidence="3">CdiI immunity protein domain-containing protein</fullName>
    </recommendedName>
</protein>